<evidence type="ECO:0000313" key="1">
    <source>
        <dbReference type="EMBL" id="SCM75865.1"/>
    </source>
</evidence>
<name>A0A212LEA4_9HYPH</name>
<organism evidence="1">
    <name type="scientific">uncultured Pleomorphomonas sp</name>
    <dbReference type="NCBI Taxonomy" id="442121"/>
    <lineage>
        <taxon>Bacteria</taxon>
        <taxon>Pseudomonadati</taxon>
        <taxon>Pseudomonadota</taxon>
        <taxon>Alphaproteobacteria</taxon>
        <taxon>Hyphomicrobiales</taxon>
        <taxon>Pleomorphomonadaceae</taxon>
        <taxon>Pleomorphomonas</taxon>
        <taxon>environmental samples</taxon>
    </lineage>
</organism>
<dbReference type="AlphaFoldDB" id="A0A212LEA4"/>
<accession>A0A212LEA4</accession>
<protein>
    <submittedName>
        <fullName evidence="1">Uncharacterized protein</fullName>
    </submittedName>
</protein>
<reference evidence="1" key="1">
    <citation type="submission" date="2016-08" db="EMBL/GenBank/DDBJ databases">
        <authorList>
            <person name="Seilhamer J.J."/>
        </authorList>
    </citation>
    <scope>NUCLEOTIDE SEQUENCE</scope>
    <source>
        <strain evidence="1">86</strain>
    </source>
</reference>
<gene>
    <name evidence="1" type="ORF">KL86PLE_30312</name>
</gene>
<sequence length="80" mass="8793">MREDGFPLVAQAKGGGRFDCLSKTEWISVYATESIALEKRDKGSSAGRLSPEVAIFRPRQSVVVANPAYRSKSTNSVFRN</sequence>
<dbReference type="EMBL" id="FMJD01000007">
    <property type="protein sequence ID" value="SCM75865.1"/>
    <property type="molecule type" value="Genomic_DNA"/>
</dbReference>
<proteinExistence type="predicted"/>